<keyword evidence="4" id="KW-1185">Reference proteome</keyword>
<dbReference type="Gene3D" id="2.40.160.210">
    <property type="entry name" value="Acyl-CoA thioesterase, double hotdog domain"/>
    <property type="match status" value="1"/>
</dbReference>
<proteinExistence type="predicted"/>
<gene>
    <name evidence="1" type="ORF">LTR82_001180</name>
    <name evidence="2" type="ORF">LTR91_014963</name>
</gene>
<dbReference type="EMBL" id="JAUJLE010000165">
    <property type="protein sequence ID" value="KAK0972953.1"/>
    <property type="molecule type" value="Genomic_DNA"/>
</dbReference>
<dbReference type="InterPro" id="IPR029069">
    <property type="entry name" value="HotDog_dom_sf"/>
</dbReference>
<sequence length="112" mass="12645">MNVTGWFLLPGKADERFVYNVRIIRNGGYSTRGVDVIQESDPGVCFTCICSFKKPEKISTPSIDVRQRLGFRKEFSAVLHNKQPQEHEEMPGVDAPWYAEPVGMYSGSSVPY</sequence>
<name>A0AAN6JFB6_9PEZI</name>
<dbReference type="SUPFAM" id="SSF54637">
    <property type="entry name" value="Thioesterase/thiol ester dehydrase-isomerase"/>
    <property type="match status" value="1"/>
</dbReference>
<reference evidence="1" key="1">
    <citation type="submission" date="2021-12" db="EMBL/GenBank/DDBJ databases">
        <title>Black yeast isolated from Biological Soil Crust.</title>
        <authorList>
            <person name="Kurbessoian T."/>
        </authorList>
    </citation>
    <scope>NUCLEOTIDE SEQUENCE</scope>
    <source>
        <strain evidence="1">CCFEE 5208</strain>
    </source>
</reference>
<reference evidence="2" key="2">
    <citation type="submission" date="2023-06" db="EMBL/GenBank/DDBJ databases">
        <title>Black Yeasts Isolated from many extreme environments.</title>
        <authorList>
            <person name="Coleine C."/>
            <person name="Stajich J.E."/>
            <person name="Selbmann L."/>
        </authorList>
    </citation>
    <scope>NUCLEOTIDE SEQUENCE</scope>
    <source>
        <strain evidence="2">CCFEE 5200</strain>
    </source>
</reference>
<evidence type="ECO:0000313" key="3">
    <source>
        <dbReference type="Proteomes" id="UP001168146"/>
    </source>
</evidence>
<dbReference type="EMBL" id="JASUXU010000002">
    <property type="protein sequence ID" value="KAK0327664.1"/>
    <property type="molecule type" value="Genomic_DNA"/>
</dbReference>
<dbReference type="AlphaFoldDB" id="A0AAN6JFB6"/>
<comment type="caution">
    <text evidence="1">The sequence shown here is derived from an EMBL/GenBank/DDBJ whole genome shotgun (WGS) entry which is preliminary data.</text>
</comment>
<evidence type="ECO:0000313" key="4">
    <source>
        <dbReference type="Proteomes" id="UP001175353"/>
    </source>
</evidence>
<evidence type="ECO:0000313" key="2">
    <source>
        <dbReference type="EMBL" id="KAK0972953.1"/>
    </source>
</evidence>
<organism evidence="1 3">
    <name type="scientific">Friedmanniomyces endolithicus</name>
    <dbReference type="NCBI Taxonomy" id="329885"/>
    <lineage>
        <taxon>Eukaryota</taxon>
        <taxon>Fungi</taxon>
        <taxon>Dikarya</taxon>
        <taxon>Ascomycota</taxon>
        <taxon>Pezizomycotina</taxon>
        <taxon>Dothideomycetes</taxon>
        <taxon>Dothideomycetidae</taxon>
        <taxon>Mycosphaerellales</taxon>
        <taxon>Teratosphaeriaceae</taxon>
        <taxon>Friedmanniomyces</taxon>
    </lineage>
</organism>
<dbReference type="Proteomes" id="UP001175353">
    <property type="component" value="Unassembled WGS sequence"/>
</dbReference>
<protein>
    <submittedName>
        <fullName evidence="1">Uncharacterized protein</fullName>
    </submittedName>
</protein>
<accession>A0AAN6JFB6</accession>
<evidence type="ECO:0000313" key="1">
    <source>
        <dbReference type="EMBL" id="KAK0327664.1"/>
    </source>
</evidence>
<dbReference type="InterPro" id="IPR042171">
    <property type="entry name" value="Acyl-CoA_hotdog"/>
</dbReference>
<dbReference type="Proteomes" id="UP001168146">
    <property type="component" value="Unassembled WGS sequence"/>
</dbReference>